<evidence type="ECO:0000313" key="3">
    <source>
        <dbReference type="EMBL" id="KYB27336.1"/>
    </source>
</evidence>
<organism evidence="3 4">
    <name type="scientific">Tribolium castaneum</name>
    <name type="common">Red flour beetle</name>
    <dbReference type="NCBI Taxonomy" id="7070"/>
    <lineage>
        <taxon>Eukaryota</taxon>
        <taxon>Metazoa</taxon>
        <taxon>Ecdysozoa</taxon>
        <taxon>Arthropoda</taxon>
        <taxon>Hexapoda</taxon>
        <taxon>Insecta</taxon>
        <taxon>Pterygota</taxon>
        <taxon>Neoptera</taxon>
        <taxon>Endopterygota</taxon>
        <taxon>Coleoptera</taxon>
        <taxon>Polyphaga</taxon>
        <taxon>Cucujiformia</taxon>
        <taxon>Tenebrionidae</taxon>
        <taxon>Tenebrionidae incertae sedis</taxon>
        <taxon>Tribolium</taxon>
    </lineage>
</organism>
<gene>
    <name evidence="3" type="primary">AUGUSTUS-3.0.2_34704</name>
    <name evidence="3" type="ORF">TcasGA2_TC034704</name>
</gene>
<protein>
    <recommendedName>
        <fullName evidence="2">MATH domain-containing protein</fullName>
    </recommendedName>
</protein>
<dbReference type="eggNOG" id="ENOG502S5V2">
    <property type="taxonomic scope" value="Eukaryota"/>
</dbReference>
<reference evidence="3 4" key="1">
    <citation type="journal article" date="2008" name="Nature">
        <title>The genome of the model beetle and pest Tribolium castaneum.</title>
        <authorList>
            <consortium name="Tribolium Genome Sequencing Consortium"/>
            <person name="Richards S."/>
            <person name="Gibbs R.A."/>
            <person name="Weinstock G.M."/>
            <person name="Brown S.J."/>
            <person name="Denell R."/>
            <person name="Beeman R.W."/>
            <person name="Gibbs R."/>
            <person name="Beeman R.W."/>
            <person name="Brown S.J."/>
            <person name="Bucher G."/>
            <person name="Friedrich M."/>
            <person name="Grimmelikhuijzen C.J."/>
            <person name="Klingler M."/>
            <person name="Lorenzen M."/>
            <person name="Richards S."/>
            <person name="Roth S."/>
            <person name="Schroder R."/>
            <person name="Tautz D."/>
            <person name="Zdobnov E.M."/>
            <person name="Muzny D."/>
            <person name="Gibbs R.A."/>
            <person name="Weinstock G.M."/>
            <person name="Attaway T."/>
            <person name="Bell S."/>
            <person name="Buhay C.J."/>
            <person name="Chandrabose M.N."/>
            <person name="Chavez D."/>
            <person name="Clerk-Blankenburg K.P."/>
            <person name="Cree A."/>
            <person name="Dao M."/>
            <person name="Davis C."/>
            <person name="Chacko J."/>
            <person name="Dinh H."/>
            <person name="Dugan-Rocha S."/>
            <person name="Fowler G."/>
            <person name="Garner T.T."/>
            <person name="Garnes J."/>
            <person name="Gnirke A."/>
            <person name="Hawes A."/>
            <person name="Hernandez J."/>
            <person name="Hines S."/>
            <person name="Holder M."/>
            <person name="Hume J."/>
            <person name="Jhangiani S.N."/>
            <person name="Joshi V."/>
            <person name="Khan Z.M."/>
            <person name="Jackson L."/>
            <person name="Kovar C."/>
            <person name="Kowis A."/>
            <person name="Lee S."/>
            <person name="Lewis L.R."/>
            <person name="Margolis J."/>
            <person name="Morgan M."/>
            <person name="Nazareth L.V."/>
            <person name="Nguyen N."/>
            <person name="Okwuonu G."/>
            <person name="Parker D."/>
            <person name="Richards S."/>
            <person name="Ruiz S.J."/>
            <person name="Santibanez J."/>
            <person name="Savard J."/>
            <person name="Scherer S.E."/>
            <person name="Schneider B."/>
            <person name="Sodergren E."/>
            <person name="Tautz D."/>
            <person name="Vattahil S."/>
            <person name="Villasana D."/>
            <person name="White C.S."/>
            <person name="Wright R."/>
            <person name="Park Y."/>
            <person name="Beeman R.W."/>
            <person name="Lord J."/>
            <person name="Oppert B."/>
            <person name="Lorenzen M."/>
            <person name="Brown S."/>
            <person name="Wang L."/>
            <person name="Savard J."/>
            <person name="Tautz D."/>
            <person name="Richards S."/>
            <person name="Weinstock G."/>
            <person name="Gibbs R.A."/>
            <person name="Liu Y."/>
            <person name="Worley K."/>
            <person name="Weinstock G."/>
            <person name="Elsik C.G."/>
            <person name="Reese J.T."/>
            <person name="Elhaik E."/>
            <person name="Landan G."/>
            <person name="Graur D."/>
            <person name="Arensburger P."/>
            <person name="Atkinson P."/>
            <person name="Beeman R.W."/>
            <person name="Beidler J."/>
            <person name="Brown S.J."/>
            <person name="Demuth J.P."/>
            <person name="Drury D.W."/>
            <person name="Du Y.Z."/>
            <person name="Fujiwara H."/>
            <person name="Lorenzen M."/>
            <person name="Maselli V."/>
            <person name="Osanai M."/>
            <person name="Park Y."/>
            <person name="Robertson H.M."/>
            <person name="Tu Z."/>
            <person name="Wang J.J."/>
            <person name="Wang S."/>
            <person name="Richards S."/>
            <person name="Song H."/>
            <person name="Zhang L."/>
            <person name="Sodergren E."/>
            <person name="Werner D."/>
            <person name="Stanke M."/>
            <person name="Morgenstern B."/>
            <person name="Solovyev V."/>
            <person name="Kosarev P."/>
            <person name="Brown G."/>
            <person name="Chen H.C."/>
            <person name="Ermolaeva O."/>
            <person name="Hlavina W."/>
            <person name="Kapustin Y."/>
            <person name="Kiryutin B."/>
            <person name="Kitts P."/>
            <person name="Maglott D."/>
            <person name="Pruitt K."/>
            <person name="Sapojnikov V."/>
            <person name="Souvorov A."/>
            <person name="Mackey A.J."/>
            <person name="Waterhouse R.M."/>
            <person name="Wyder S."/>
            <person name="Zdobnov E.M."/>
            <person name="Zdobnov E.M."/>
            <person name="Wyder S."/>
            <person name="Kriventseva E.V."/>
            <person name="Kadowaki T."/>
            <person name="Bork P."/>
            <person name="Aranda M."/>
            <person name="Bao R."/>
            <person name="Beermann A."/>
            <person name="Berns N."/>
            <person name="Bolognesi R."/>
            <person name="Bonneton F."/>
            <person name="Bopp D."/>
            <person name="Brown S.J."/>
            <person name="Bucher G."/>
            <person name="Butts T."/>
            <person name="Chaumot A."/>
            <person name="Denell R.E."/>
            <person name="Ferrier D.E."/>
            <person name="Friedrich M."/>
            <person name="Gordon C.M."/>
            <person name="Jindra M."/>
            <person name="Klingler M."/>
            <person name="Lan Q."/>
            <person name="Lattorff H.M."/>
            <person name="Laudet V."/>
            <person name="von Levetsow C."/>
            <person name="Liu Z."/>
            <person name="Lutz R."/>
            <person name="Lynch J.A."/>
            <person name="da Fonseca R.N."/>
            <person name="Posnien N."/>
            <person name="Reuter R."/>
            <person name="Roth S."/>
            <person name="Savard J."/>
            <person name="Schinko J.B."/>
            <person name="Schmitt C."/>
            <person name="Schoppmeier M."/>
            <person name="Schroder R."/>
            <person name="Shippy T.D."/>
            <person name="Simonnet F."/>
            <person name="Marques-Souza H."/>
            <person name="Tautz D."/>
            <person name="Tomoyasu Y."/>
            <person name="Trauner J."/>
            <person name="Van der Zee M."/>
            <person name="Vervoort M."/>
            <person name="Wittkopp N."/>
            <person name="Wimmer E.A."/>
            <person name="Yang X."/>
            <person name="Jones A.K."/>
            <person name="Sattelle D.B."/>
            <person name="Ebert P.R."/>
            <person name="Nelson D."/>
            <person name="Scott J.G."/>
            <person name="Beeman R.W."/>
            <person name="Muthukrishnan S."/>
            <person name="Kramer K.J."/>
            <person name="Arakane Y."/>
            <person name="Beeman R.W."/>
            <person name="Zhu Q."/>
            <person name="Hogenkamp D."/>
            <person name="Dixit R."/>
            <person name="Oppert B."/>
            <person name="Jiang H."/>
            <person name="Zou Z."/>
            <person name="Marshall J."/>
            <person name="Elpidina E."/>
            <person name="Vinokurov K."/>
            <person name="Oppert C."/>
            <person name="Zou Z."/>
            <person name="Evans J."/>
            <person name="Lu Z."/>
            <person name="Zhao P."/>
            <person name="Sumathipala N."/>
            <person name="Altincicek B."/>
            <person name="Vilcinskas A."/>
            <person name="Williams M."/>
            <person name="Hultmark D."/>
            <person name="Hetru C."/>
            <person name="Jiang H."/>
            <person name="Grimmelikhuijzen C.J."/>
            <person name="Hauser F."/>
            <person name="Cazzamali G."/>
            <person name="Williamson M."/>
            <person name="Park Y."/>
            <person name="Li B."/>
            <person name="Tanaka Y."/>
            <person name="Predel R."/>
            <person name="Neupert S."/>
            <person name="Schachtner J."/>
            <person name="Verleyen P."/>
            <person name="Raible F."/>
            <person name="Bork P."/>
            <person name="Friedrich M."/>
            <person name="Walden K.K."/>
            <person name="Robertson H.M."/>
            <person name="Angeli S."/>
            <person name="Foret S."/>
            <person name="Bucher G."/>
            <person name="Schuetz S."/>
            <person name="Maleszka R."/>
            <person name="Wimmer E.A."/>
            <person name="Beeman R.W."/>
            <person name="Lorenzen M."/>
            <person name="Tomoyasu Y."/>
            <person name="Miller S.C."/>
            <person name="Grossmann D."/>
            <person name="Bucher G."/>
        </authorList>
    </citation>
    <scope>NUCLEOTIDE SEQUENCE [LARGE SCALE GENOMIC DNA]</scope>
    <source>
        <strain evidence="3 4">Georgia GA2</strain>
    </source>
</reference>
<dbReference type="STRING" id="7070.A0A139WHE0"/>
<accession>A0A139WHE0</accession>
<dbReference type="SUPFAM" id="SSF49599">
    <property type="entry name" value="TRAF domain-like"/>
    <property type="match status" value="1"/>
</dbReference>
<dbReference type="AlphaFoldDB" id="A0A139WHE0"/>
<dbReference type="KEGG" id="tca:103313245"/>
<feature type="chain" id="PRO_5007299940" description="MATH domain-containing protein" evidence="1">
    <location>
        <begin position="18"/>
        <end position="263"/>
    </location>
</feature>
<reference evidence="3 4" key="2">
    <citation type="journal article" date="2010" name="Nucleic Acids Res.">
        <title>BeetleBase in 2010: revisions to provide comprehensive genomic information for Tribolium castaneum.</title>
        <authorList>
            <person name="Kim H.S."/>
            <person name="Murphy T."/>
            <person name="Xia J."/>
            <person name="Caragea D."/>
            <person name="Park Y."/>
            <person name="Beeman R.W."/>
            <person name="Lorenzen M.D."/>
            <person name="Butcher S."/>
            <person name="Manak J.R."/>
            <person name="Brown S.J."/>
        </authorList>
    </citation>
    <scope>GENOME REANNOTATION</scope>
    <source>
        <strain evidence="3 4">Georgia GA2</strain>
    </source>
</reference>
<dbReference type="InterPro" id="IPR008974">
    <property type="entry name" value="TRAF-like"/>
</dbReference>
<evidence type="ECO:0000256" key="1">
    <source>
        <dbReference type="SAM" id="SignalP"/>
    </source>
</evidence>
<evidence type="ECO:0000259" key="2">
    <source>
        <dbReference type="Pfam" id="PF22486"/>
    </source>
</evidence>
<dbReference type="InterPro" id="IPR002083">
    <property type="entry name" value="MATH/TRAF_dom"/>
</dbReference>
<dbReference type="InParanoid" id="A0A139WHE0"/>
<dbReference type="EMBL" id="KQ971343">
    <property type="protein sequence ID" value="KYB27336.1"/>
    <property type="molecule type" value="Genomic_DNA"/>
</dbReference>
<sequence>MIRCIVVLSAIFSLIFTQDDVVEDTQFATCQINSTEVQTTANATVKRQLKGVCTYKQIELKFQELEEKLLAELGIIKQLLEGDGKTVRTNDYYDYEERSLKIGGPVSTTDDPITSVTEQVFHTSSWVRTEIDHLNNTIHVHKGEKLFVYYWEIPEIDSILPKNGVHIRSADFYVLGHQLCLQLYPNHLPDYLAIQLRPSSNFFKKHKFAILDHFDGSTDIVSQVFGGVGSYEALYKVPYAKLQERNYLHDDKLVIKLTIFLNS</sequence>
<dbReference type="PhylomeDB" id="A0A139WHE0"/>
<dbReference type="OMA" id="CQINSTE"/>
<dbReference type="CDD" id="cd00121">
    <property type="entry name" value="MATH"/>
    <property type="match status" value="1"/>
</dbReference>
<keyword evidence="4" id="KW-1185">Reference proteome</keyword>
<keyword evidence="1" id="KW-0732">Signal</keyword>
<dbReference type="OrthoDB" id="6475149at2759"/>
<proteinExistence type="predicted"/>
<feature type="domain" description="MATH" evidence="2">
    <location>
        <begin position="149"/>
        <end position="259"/>
    </location>
</feature>
<feature type="signal peptide" evidence="1">
    <location>
        <begin position="1"/>
        <end position="17"/>
    </location>
</feature>
<dbReference type="Proteomes" id="UP000007266">
    <property type="component" value="Linkage group 5"/>
</dbReference>
<dbReference type="Gene3D" id="2.60.210.10">
    <property type="entry name" value="Apoptosis, Tumor Necrosis Factor Receptor Associated Protein 2, Chain A"/>
    <property type="match status" value="1"/>
</dbReference>
<name>A0A139WHE0_TRICA</name>
<evidence type="ECO:0000313" key="4">
    <source>
        <dbReference type="Proteomes" id="UP000007266"/>
    </source>
</evidence>
<dbReference type="Pfam" id="PF22486">
    <property type="entry name" value="MATH_2"/>
    <property type="match status" value="1"/>
</dbReference>